<dbReference type="AlphaFoldDB" id="A0A1W6LE49"/>
<dbReference type="SUPFAM" id="SSF52172">
    <property type="entry name" value="CheY-like"/>
    <property type="match status" value="1"/>
</dbReference>
<name>A0A1W6LE49_9BURK</name>
<dbReference type="CDD" id="cd17546">
    <property type="entry name" value="REC_hyHK_CKI1_RcsC-like"/>
    <property type="match status" value="1"/>
</dbReference>
<gene>
    <name evidence="2" type="ORF">A4W93_22855</name>
</gene>
<evidence type="ECO:0000256" key="1">
    <source>
        <dbReference type="ARBA" id="ARBA00022553"/>
    </source>
</evidence>
<sequence length="121" mass="13293">MEKEEVRVVIVEDDDDIRELLTTLIELDGYLVRSVPDGETALALVSEFRPACVLVDLTLPGIDGAEVTRQLRAEIGTELVIIAVTGSPSTSEHERLELAGVDFVLAKPLAENELRRFLPPL</sequence>
<dbReference type="PANTHER" id="PTHR44591">
    <property type="entry name" value="STRESS RESPONSE REGULATOR PROTEIN 1"/>
    <property type="match status" value="1"/>
</dbReference>
<proteinExistence type="predicted"/>
<organism evidence="2 3">
    <name type="scientific">Piscinibacter gummiphilus</name>
    <dbReference type="NCBI Taxonomy" id="946333"/>
    <lineage>
        <taxon>Bacteria</taxon>
        <taxon>Pseudomonadati</taxon>
        <taxon>Pseudomonadota</taxon>
        <taxon>Betaproteobacteria</taxon>
        <taxon>Burkholderiales</taxon>
        <taxon>Sphaerotilaceae</taxon>
        <taxon>Piscinibacter</taxon>
    </lineage>
</organism>
<accession>A0A1W6LE49</accession>
<dbReference type="KEGG" id="rgu:A4W93_22855"/>
<dbReference type="EMBL" id="CP015118">
    <property type="protein sequence ID" value="ARN22520.1"/>
    <property type="molecule type" value="Genomic_DNA"/>
</dbReference>
<dbReference type="PANTHER" id="PTHR44591:SF3">
    <property type="entry name" value="RESPONSE REGULATORY DOMAIN-CONTAINING PROTEIN"/>
    <property type="match status" value="1"/>
</dbReference>
<dbReference type="Proteomes" id="UP000193427">
    <property type="component" value="Chromosome"/>
</dbReference>
<dbReference type="InterPro" id="IPR001789">
    <property type="entry name" value="Sig_transdc_resp-reg_receiver"/>
</dbReference>
<keyword evidence="1" id="KW-0597">Phosphoprotein</keyword>
<dbReference type="Gene3D" id="3.40.50.2300">
    <property type="match status" value="1"/>
</dbReference>
<dbReference type="RefSeq" id="WP_085752822.1">
    <property type="nucleotide sequence ID" value="NZ_BSPR01000020.1"/>
</dbReference>
<dbReference type="InterPro" id="IPR050595">
    <property type="entry name" value="Bact_response_regulator"/>
</dbReference>
<dbReference type="PROSITE" id="PS50110">
    <property type="entry name" value="RESPONSE_REGULATORY"/>
    <property type="match status" value="1"/>
</dbReference>
<evidence type="ECO:0000313" key="3">
    <source>
        <dbReference type="Proteomes" id="UP000193427"/>
    </source>
</evidence>
<dbReference type="GO" id="GO:0000160">
    <property type="term" value="P:phosphorelay signal transduction system"/>
    <property type="evidence" value="ECO:0007669"/>
    <property type="project" value="InterPro"/>
</dbReference>
<protein>
    <submittedName>
        <fullName evidence="2">Uncharacterized protein</fullName>
    </submittedName>
</protein>
<keyword evidence="3" id="KW-1185">Reference proteome</keyword>
<dbReference type="Pfam" id="PF00072">
    <property type="entry name" value="Response_reg"/>
    <property type="match status" value="1"/>
</dbReference>
<dbReference type="SMART" id="SM00448">
    <property type="entry name" value="REC"/>
    <property type="match status" value="1"/>
</dbReference>
<dbReference type="InterPro" id="IPR011006">
    <property type="entry name" value="CheY-like_superfamily"/>
</dbReference>
<dbReference type="STRING" id="946333.A4W93_22855"/>
<evidence type="ECO:0000313" key="2">
    <source>
        <dbReference type="EMBL" id="ARN22520.1"/>
    </source>
</evidence>
<reference evidence="2 3" key="1">
    <citation type="submission" date="2016-04" db="EMBL/GenBank/DDBJ databases">
        <title>Complete genome sequence of natural rubber-degrading, novel Gram-negative bacterium, Rhizobacter gummiphilus strain NS21.</title>
        <authorList>
            <person name="Tabata M."/>
            <person name="Kasai D."/>
            <person name="Fukuda M."/>
        </authorList>
    </citation>
    <scope>NUCLEOTIDE SEQUENCE [LARGE SCALE GENOMIC DNA]</scope>
    <source>
        <strain evidence="2 3">NS21</strain>
    </source>
</reference>
<dbReference type="OrthoDB" id="9179585at2"/>